<evidence type="ECO:0000256" key="1">
    <source>
        <dbReference type="ARBA" id="ARBA00010646"/>
    </source>
</evidence>
<dbReference type="SUPFAM" id="SSF51445">
    <property type="entry name" value="(Trans)glycosidases"/>
    <property type="match status" value="1"/>
</dbReference>
<comment type="caution">
    <text evidence="9">The sequence shown here is derived from an EMBL/GenBank/DDBJ whole genome shotgun (WGS) entry which is preliminary data.</text>
</comment>
<dbReference type="Pfam" id="PF06458">
    <property type="entry name" value="MucBP"/>
    <property type="match status" value="1"/>
</dbReference>
<dbReference type="GO" id="GO:0016052">
    <property type="term" value="P:carbohydrate catabolic process"/>
    <property type="evidence" value="ECO:0007669"/>
    <property type="project" value="TreeGrafter"/>
</dbReference>
<evidence type="ECO:0000256" key="5">
    <source>
        <dbReference type="RuleBase" id="RU361176"/>
    </source>
</evidence>
<evidence type="ECO:0000256" key="3">
    <source>
        <dbReference type="ARBA" id="ARBA00022801"/>
    </source>
</evidence>
<evidence type="ECO:0000256" key="7">
    <source>
        <dbReference type="SAM" id="SignalP"/>
    </source>
</evidence>
<dbReference type="Gene3D" id="3.10.20.320">
    <property type="entry name" value="Putative peptidoglycan bound protein (lpxtg motif)"/>
    <property type="match status" value="1"/>
</dbReference>
<dbReference type="EC" id="3.2.1.17" evidence="5"/>
<keyword evidence="7" id="KW-0732">Signal</keyword>
<keyword evidence="3 5" id="KW-0378">Hydrolase</keyword>
<evidence type="ECO:0000313" key="10">
    <source>
        <dbReference type="Proteomes" id="UP000288669"/>
    </source>
</evidence>
<evidence type="ECO:0000259" key="8">
    <source>
        <dbReference type="Pfam" id="PF06458"/>
    </source>
</evidence>
<evidence type="ECO:0000256" key="6">
    <source>
        <dbReference type="SAM" id="MobiDB-lite"/>
    </source>
</evidence>
<dbReference type="Gene3D" id="3.20.20.80">
    <property type="entry name" value="Glycosidases"/>
    <property type="match status" value="1"/>
</dbReference>
<dbReference type="SMART" id="SM00641">
    <property type="entry name" value="Glyco_25"/>
    <property type="match status" value="1"/>
</dbReference>
<dbReference type="PANTHER" id="PTHR34135">
    <property type="entry name" value="LYSOZYME"/>
    <property type="match status" value="1"/>
</dbReference>
<sequence>MSGLNATKFLSVVLLSSSMLSANLTVYAQETSTAQLSSQIQSSTAVTDGTSEITSSTVSQDTKPSSSSAETKTSNAGDSKLSAVKSYDTVRYNGKTVQLERQSKGVPYHTPTNLNDYTQGTMGSTLKPNALVKAGVSGIPVTDKTRPRADVIDVSSYQGSLSVADFQHMKSNGVQAILVKLTEGTSYVNPFAKSQVENAKAAGLNVGAYHFSWFTDQSSAEAEADFFAGKAREYGLSENTVMINDVENPAVNNGYATQNSIYFALRLINGGFKTVVHYSSVSWFDSGILNASLLDKDSIWVAQYPNNPLASNLLNTDYGAWQWASDLTFPNISGKEFDVSIDYAGYLSNSGNVPNTQAKPVIVRYVNQSDNSSIQSETSLNGKLGENYVVSPPPIQGYSYRSSDSNLIGRFTETEQTVTLYYQKESQPKGTTAVSVSSDQNTVTATFTPSEGEENIASVSFPTWSQQDSSKKNWYSATKQANGTWTAQIPVSDFGKSGNYSIHTYATTNSGKLVGVASGSFTISTPNIHYQVENVDNINGSFDVIVKNTVANNLKSVSIPAWADSKQADLVWYNATKQPDGSFKATIKASEHGNRTGHYNFHIYTVTDSGISVNVSTAGTEVKMDKVNDGSVTLSSLEDTITLDASLTNLGFKPSNVQMAIWGDKDGQNDLKWVTLNSTGSGKYQATDSILSHKETGLYHAHLYYAYNGKLYGVKAMTFSVSDTSYTIKNTVLDKAKGTWKTTIILNKAPFGVDYVKIPTWSKSDQSDITWSNARKISENIYEYEDSISNHQGNRGRYSIHVYLYDKLGNLKGMTSPGIDL</sequence>
<dbReference type="PROSITE" id="PS00953">
    <property type="entry name" value="GLYCOSYL_HYDROL_F25_1"/>
    <property type="match status" value="1"/>
</dbReference>
<reference evidence="9 10" key="1">
    <citation type="submission" date="2017-05" db="EMBL/GenBank/DDBJ databases">
        <title>Vagococcus spp. assemblies.</title>
        <authorList>
            <person name="Gulvik C.A."/>
        </authorList>
    </citation>
    <scope>NUCLEOTIDE SEQUENCE [LARGE SCALE GENOMIC DNA]</scope>
    <source>
        <strain evidence="9 10">DSM 24756</strain>
    </source>
</reference>
<dbReference type="InterPro" id="IPR018077">
    <property type="entry name" value="Glyco_hydro_fam25_subgr"/>
</dbReference>
<dbReference type="InterPro" id="IPR008270">
    <property type="entry name" value="Glyco_hydro_25_AS"/>
</dbReference>
<feature type="signal peptide" evidence="7">
    <location>
        <begin position="1"/>
        <end position="28"/>
    </location>
</feature>
<dbReference type="InterPro" id="IPR002053">
    <property type="entry name" value="Glyco_hydro_25"/>
</dbReference>
<protein>
    <recommendedName>
        <fullName evidence="5">Lysozyme</fullName>
        <ecNumber evidence="5">3.2.1.17</ecNumber>
    </recommendedName>
</protein>
<evidence type="ECO:0000256" key="2">
    <source>
        <dbReference type="ARBA" id="ARBA00022737"/>
    </source>
</evidence>
<dbReference type="OrthoDB" id="2173042at2"/>
<feature type="region of interest" description="Disordered" evidence="6">
    <location>
        <begin position="44"/>
        <end position="80"/>
    </location>
</feature>
<dbReference type="RefSeq" id="WP_126822249.1">
    <property type="nucleotide sequence ID" value="NZ_JBHLWU010000001.1"/>
</dbReference>
<dbReference type="PROSITE" id="PS51904">
    <property type="entry name" value="GLYCOSYL_HYDROL_F25_2"/>
    <property type="match status" value="1"/>
</dbReference>
<dbReference type="GO" id="GO:0009253">
    <property type="term" value="P:peptidoglycan catabolic process"/>
    <property type="evidence" value="ECO:0007669"/>
    <property type="project" value="InterPro"/>
</dbReference>
<dbReference type="Proteomes" id="UP000288669">
    <property type="component" value="Unassembled WGS sequence"/>
</dbReference>
<dbReference type="GO" id="GO:0016998">
    <property type="term" value="P:cell wall macromolecule catabolic process"/>
    <property type="evidence" value="ECO:0007669"/>
    <property type="project" value="InterPro"/>
</dbReference>
<keyword evidence="4 5" id="KW-0326">Glycosidase</keyword>
<evidence type="ECO:0000256" key="4">
    <source>
        <dbReference type="ARBA" id="ARBA00023295"/>
    </source>
</evidence>
<comment type="catalytic activity">
    <reaction evidence="5">
        <text>Hydrolysis of (1-&gt;4)-beta-linkages between N-acetylmuramic acid and N-acetyl-D-glucosamine residues in a peptidoglycan and between N-acetyl-D-glucosamine residues in chitodextrins.</text>
        <dbReference type="EC" id="3.2.1.17"/>
    </reaction>
</comment>
<evidence type="ECO:0000313" key="9">
    <source>
        <dbReference type="EMBL" id="RSU08041.1"/>
    </source>
</evidence>
<name>A0A430AIX7_9ENTE</name>
<accession>A0A430AIX7</accession>
<dbReference type="InterPro" id="IPR017853">
    <property type="entry name" value="GH"/>
</dbReference>
<dbReference type="Pfam" id="PF01183">
    <property type="entry name" value="Glyco_hydro_25"/>
    <property type="match status" value="1"/>
</dbReference>
<keyword evidence="2" id="KW-0677">Repeat</keyword>
<dbReference type="GO" id="GO:0003796">
    <property type="term" value="F:lysozyme activity"/>
    <property type="evidence" value="ECO:0007669"/>
    <property type="project" value="UniProtKB-EC"/>
</dbReference>
<organism evidence="9 10">
    <name type="scientific">Vagococcus entomophilus</name>
    <dbReference type="NCBI Taxonomy" id="1160095"/>
    <lineage>
        <taxon>Bacteria</taxon>
        <taxon>Bacillati</taxon>
        <taxon>Bacillota</taxon>
        <taxon>Bacilli</taxon>
        <taxon>Lactobacillales</taxon>
        <taxon>Enterococcaceae</taxon>
        <taxon>Vagococcus</taxon>
    </lineage>
</organism>
<dbReference type="InterPro" id="IPR009459">
    <property type="entry name" value="MucBP_dom"/>
</dbReference>
<feature type="domain" description="MucBP" evidence="8">
    <location>
        <begin position="360"/>
        <end position="423"/>
    </location>
</feature>
<proteinExistence type="inferred from homology"/>
<comment type="similarity">
    <text evidence="1 5">Belongs to the glycosyl hydrolase 25 family.</text>
</comment>
<dbReference type="AlphaFoldDB" id="A0A430AIX7"/>
<dbReference type="EMBL" id="NGJZ01000001">
    <property type="protein sequence ID" value="RSU08041.1"/>
    <property type="molecule type" value="Genomic_DNA"/>
</dbReference>
<dbReference type="InterPro" id="IPR013688">
    <property type="entry name" value="GBS_Bsp-like"/>
</dbReference>
<dbReference type="Pfam" id="PF08481">
    <property type="entry name" value="GBS_Bsp-like"/>
    <property type="match status" value="4"/>
</dbReference>
<keyword evidence="10" id="KW-1185">Reference proteome</keyword>
<feature type="chain" id="PRO_5019045068" description="Lysozyme" evidence="7">
    <location>
        <begin position="29"/>
        <end position="821"/>
    </location>
</feature>
<dbReference type="Gene3D" id="2.60.40.3760">
    <property type="match status" value="4"/>
</dbReference>
<dbReference type="PANTHER" id="PTHR34135:SF2">
    <property type="entry name" value="LYSOZYME"/>
    <property type="match status" value="1"/>
</dbReference>
<feature type="compositionally biased region" description="Polar residues" evidence="6">
    <location>
        <begin position="44"/>
        <end position="77"/>
    </location>
</feature>
<gene>
    <name evidence="9" type="ORF">CBF30_02015</name>
</gene>